<dbReference type="PANTHER" id="PTHR38588:SF1">
    <property type="entry name" value="BLL0334 PROTEIN"/>
    <property type="match status" value="1"/>
</dbReference>
<dbReference type="Proteomes" id="UP001061862">
    <property type="component" value="Chromosome"/>
</dbReference>
<dbReference type="EMBL" id="CP104965">
    <property type="protein sequence ID" value="UXN70782.1"/>
    <property type="molecule type" value="Genomic_DNA"/>
</dbReference>
<organism evidence="1 2">
    <name type="scientific">Devosia neptuniae</name>
    <dbReference type="NCBI Taxonomy" id="191302"/>
    <lineage>
        <taxon>Bacteria</taxon>
        <taxon>Pseudomonadati</taxon>
        <taxon>Pseudomonadota</taxon>
        <taxon>Alphaproteobacteria</taxon>
        <taxon>Hyphomicrobiales</taxon>
        <taxon>Devosiaceae</taxon>
        <taxon>Devosia</taxon>
    </lineage>
</organism>
<name>A0ABY6CHL2_9HYPH</name>
<dbReference type="PANTHER" id="PTHR38588">
    <property type="entry name" value="BLL0334 PROTEIN"/>
    <property type="match status" value="1"/>
</dbReference>
<reference evidence="1 2" key="1">
    <citation type="submission" date="2022-09" db="EMBL/GenBank/DDBJ databases">
        <title>Interaction between co-microsymbionts with complementary sets of symbiotic genes in legume-rhizobium systems.</title>
        <authorList>
            <person name="Safronova V."/>
            <person name="Sazanova A."/>
            <person name="Afonin A."/>
            <person name="Chirak E."/>
        </authorList>
    </citation>
    <scope>NUCLEOTIDE SEQUENCE [LARGE SCALE GENOMIC DNA]</scope>
    <source>
        <strain evidence="1 2">A18/4-1</strain>
    </source>
</reference>
<dbReference type="RefSeq" id="WP_262169998.1">
    <property type="nucleotide sequence ID" value="NZ_CP104965.1"/>
</dbReference>
<accession>A0ABY6CHL2</accession>
<dbReference type="InterPro" id="IPR010419">
    <property type="entry name" value="CO_DH_gsu"/>
</dbReference>
<dbReference type="InterPro" id="IPR023393">
    <property type="entry name" value="START-like_dom_sf"/>
</dbReference>
<proteinExistence type="predicted"/>
<evidence type="ECO:0000313" key="1">
    <source>
        <dbReference type="EMBL" id="UXN70782.1"/>
    </source>
</evidence>
<protein>
    <submittedName>
        <fullName evidence="1">SRPBCC domain-containing protein</fullName>
    </submittedName>
</protein>
<sequence length="154" mass="16120">MDFGGHYIIAAPRQEVWEALNDTAMLKAAIPGCHKIEWSSEKTLDLEIKVNLGVIHPVFKGGLTLSNILPSKSYTLTGKGKGGLLGLAEGAADIVLSDAGEQTDLVFTAQGGASGQIMKLGKAIIGNSAQKVIDGFFERFGAAMGAKVTPLPTH</sequence>
<dbReference type="Gene3D" id="3.30.530.20">
    <property type="match status" value="1"/>
</dbReference>
<dbReference type="Pfam" id="PF06240">
    <property type="entry name" value="COXG"/>
    <property type="match status" value="1"/>
</dbReference>
<gene>
    <name evidence="1" type="ORF">N8A98_06240</name>
</gene>
<dbReference type="SUPFAM" id="SSF55961">
    <property type="entry name" value="Bet v1-like"/>
    <property type="match status" value="1"/>
</dbReference>
<keyword evidence="2" id="KW-1185">Reference proteome</keyword>
<evidence type="ECO:0000313" key="2">
    <source>
        <dbReference type="Proteomes" id="UP001061862"/>
    </source>
</evidence>